<name>A0A812SND7_9DINO</name>
<dbReference type="EMBL" id="CAJNDS010002457">
    <property type="protein sequence ID" value="CAE7483712.1"/>
    <property type="molecule type" value="Genomic_DNA"/>
</dbReference>
<comment type="caution">
    <text evidence="2">The sequence shown here is derived from an EMBL/GenBank/DDBJ whole genome shotgun (WGS) entry which is preliminary data.</text>
</comment>
<feature type="region of interest" description="Disordered" evidence="1">
    <location>
        <begin position="193"/>
        <end position="247"/>
    </location>
</feature>
<sequence length="403" mass="44298">MLGEVAEPHQWKYERQPIPVEHIRWSQETIGIRFRDGTLLFDTLQQMLAGKIKPDVLPTFRVVLYEDLLYAVTGNRRLWVLKAYQRLSGRPVRVIAECHPPAAMKTQWCKRRYSTSTQGESVRFVCKSFADCTYAEMQEALWAANQRKHAQTLAMLEAEVGPEKQAEEAALEAQRASELAQAQALLRSLDAFEDGPEDCWQGDATETAHDPGQGGSTSSVDNDTATTELPQEGERETPLEVFPATDDEEEVDDAARKALNSLMGVPDQSSNSYVPVGLHVAAQQLLADPSSTGPLYPGAAGYPPDLTPEGWVDCAMGAWQTTLMQDGAFDFPGYFEPDWSLISQTWEYASEEAPPAAASMPTAMQGIQAVPFQVWQMHLAGQLSGLGFLIDPSQASGGARFAN</sequence>
<evidence type="ECO:0000313" key="2">
    <source>
        <dbReference type="EMBL" id="CAE7483712.1"/>
    </source>
</evidence>
<accession>A0A812SND7</accession>
<evidence type="ECO:0000313" key="3">
    <source>
        <dbReference type="Proteomes" id="UP000604046"/>
    </source>
</evidence>
<proteinExistence type="predicted"/>
<organism evidence="2 3">
    <name type="scientific">Symbiodinium natans</name>
    <dbReference type="NCBI Taxonomy" id="878477"/>
    <lineage>
        <taxon>Eukaryota</taxon>
        <taxon>Sar</taxon>
        <taxon>Alveolata</taxon>
        <taxon>Dinophyceae</taxon>
        <taxon>Suessiales</taxon>
        <taxon>Symbiodiniaceae</taxon>
        <taxon>Symbiodinium</taxon>
    </lineage>
</organism>
<keyword evidence="3" id="KW-1185">Reference proteome</keyword>
<protein>
    <submittedName>
        <fullName evidence="2">Uncharacterized protein</fullName>
    </submittedName>
</protein>
<reference evidence="2" key="1">
    <citation type="submission" date="2021-02" db="EMBL/GenBank/DDBJ databases">
        <authorList>
            <person name="Dougan E. K."/>
            <person name="Rhodes N."/>
            <person name="Thang M."/>
            <person name="Chan C."/>
        </authorList>
    </citation>
    <scope>NUCLEOTIDE SEQUENCE</scope>
</reference>
<dbReference type="Proteomes" id="UP000604046">
    <property type="component" value="Unassembled WGS sequence"/>
</dbReference>
<dbReference type="OrthoDB" id="449340at2759"/>
<gene>
    <name evidence="2" type="ORF">SNAT2548_LOCUS27150</name>
</gene>
<feature type="compositionally biased region" description="Polar residues" evidence="1">
    <location>
        <begin position="216"/>
        <end position="229"/>
    </location>
</feature>
<evidence type="ECO:0000256" key="1">
    <source>
        <dbReference type="SAM" id="MobiDB-lite"/>
    </source>
</evidence>
<dbReference type="AlphaFoldDB" id="A0A812SND7"/>